<organism evidence="3 4">
    <name type="scientific">Microcaecilia unicolor</name>
    <dbReference type="NCBI Taxonomy" id="1415580"/>
    <lineage>
        <taxon>Eukaryota</taxon>
        <taxon>Metazoa</taxon>
        <taxon>Chordata</taxon>
        <taxon>Craniata</taxon>
        <taxon>Vertebrata</taxon>
        <taxon>Euteleostomi</taxon>
        <taxon>Amphibia</taxon>
        <taxon>Gymnophiona</taxon>
        <taxon>Siphonopidae</taxon>
        <taxon>Microcaecilia</taxon>
    </lineage>
</organism>
<dbReference type="InParanoid" id="A0A6P7X4J4"/>
<feature type="domain" description="KRAB" evidence="2">
    <location>
        <begin position="12"/>
        <end position="85"/>
    </location>
</feature>
<dbReference type="InterPro" id="IPR001909">
    <property type="entry name" value="KRAB"/>
</dbReference>
<feature type="region of interest" description="Disordered" evidence="1">
    <location>
        <begin position="70"/>
        <end position="96"/>
    </location>
</feature>
<keyword evidence="3" id="KW-1185">Reference proteome</keyword>
<proteinExistence type="predicted"/>
<dbReference type="OrthoDB" id="9892686at2759"/>
<dbReference type="GO" id="GO:0006355">
    <property type="term" value="P:regulation of DNA-templated transcription"/>
    <property type="evidence" value="ECO:0007669"/>
    <property type="project" value="InterPro"/>
</dbReference>
<dbReference type="Gene3D" id="6.10.140.140">
    <property type="match status" value="1"/>
</dbReference>
<accession>A0A6P7X4J4</accession>
<dbReference type="AlphaFoldDB" id="A0A6P7X4J4"/>
<dbReference type="PANTHER" id="PTHR23232:SF118">
    <property type="entry name" value="ZINC FINGER PROTEIN 746"/>
    <property type="match status" value="1"/>
</dbReference>
<dbReference type="SUPFAM" id="SSF109640">
    <property type="entry name" value="KRAB domain (Kruppel-associated box)"/>
    <property type="match status" value="1"/>
</dbReference>
<evidence type="ECO:0000313" key="4">
    <source>
        <dbReference type="RefSeq" id="XP_030045054.1"/>
    </source>
</evidence>
<sequence>MAAGFSAHQVPVTFEDITVYFSQEQWEYLNEGQKELYREVMKENYETLISLGTDNESINPEVLARIKQEEEPHVWDPKESGEKEVTHSCTEKDDPRNINTEIRHRKIIEKSEGEKLLLERKEETASCSDRGETGKYRWISENKETNSAGGSALCEHTAI</sequence>
<dbReference type="InterPro" id="IPR036051">
    <property type="entry name" value="KRAB_dom_sf"/>
</dbReference>
<dbReference type="Pfam" id="PF01352">
    <property type="entry name" value="KRAB"/>
    <property type="match status" value="1"/>
</dbReference>
<dbReference type="InterPro" id="IPR050169">
    <property type="entry name" value="Krueppel_C2H2_ZnF"/>
</dbReference>
<evidence type="ECO:0000259" key="2">
    <source>
        <dbReference type="PROSITE" id="PS50805"/>
    </source>
</evidence>
<dbReference type="GeneID" id="115459357"/>
<reference evidence="4" key="1">
    <citation type="submission" date="2025-08" db="UniProtKB">
        <authorList>
            <consortium name="RefSeq"/>
        </authorList>
    </citation>
    <scope>IDENTIFICATION</scope>
</reference>
<evidence type="ECO:0000313" key="3">
    <source>
        <dbReference type="Proteomes" id="UP000515156"/>
    </source>
</evidence>
<dbReference type="PROSITE" id="PS50805">
    <property type="entry name" value="KRAB"/>
    <property type="match status" value="1"/>
</dbReference>
<evidence type="ECO:0000256" key="1">
    <source>
        <dbReference type="SAM" id="MobiDB-lite"/>
    </source>
</evidence>
<dbReference type="PANTHER" id="PTHR23232">
    <property type="entry name" value="KRAB DOMAIN C2H2 ZINC FINGER"/>
    <property type="match status" value="1"/>
</dbReference>
<dbReference type="CDD" id="cd07765">
    <property type="entry name" value="KRAB_A-box"/>
    <property type="match status" value="1"/>
</dbReference>
<gene>
    <name evidence="4" type="primary">LOC115459357</name>
</gene>
<protein>
    <recommendedName>
        <fullName evidence="2">KRAB domain-containing protein</fullName>
    </recommendedName>
</protein>
<dbReference type="RefSeq" id="XP_030045054.1">
    <property type="nucleotide sequence ID" value="XM_030189194.1"/>
</dbReference>
<dbReference type="SMART" id="SM00349">
    <property type="entry name" value="KRAB"/>
    <property type="match status" value="1"/>
</dbReference>
<dbReference type="Proteomes" id="UP000515156">
    <property type="component" value="Unplaced"/>
</dbReference>
<name>A0A6P7X4J4_9AMPH</name>
<dbReference type="KEGG" id="muo:115459357"/>